<feature type="transmembrane region" description="Helical" evidence="10">
    <location>
        <begin position="137"/>
        <end position="165"/>
    </location>
</feature>
<keyword evidence="4 10" id="KW-0489">Methyltransferase</keyword>
<evidence type="ECO:0000313" key="12">
    <source>
        <dbReference type="Proteomes" id="UP000009170"/>
    </source>
</evidence>
<evidence type="ECO:0000256" key="3">
    <source>
        <dbReference type="ARBA" id="ARBA00012151"/>
    </source>
</evidence>
<keyword evidence="6 10" id="KW-0949">S-adenosyl-L-methionine</keyword>
<dbReference type="InParanoid" id="A0A090N4Q8"/>
<evidence type="ECO:0000256" key="4">
    <source>
        <dbReference type="ARBA" id="ARBA00022603"/>
    </source>
</evidence>
<dbReference type="EC" id="2.1.1.100" evidence="3 10"/>
<dbReference type="Gene3D" id="1.20.120.1630">
    <property type="match status" value="1"/>
</dbReference>
<comment type="catalytic activity">
    <reaction evidence="10">
        <text>[protein]-C-terminal S-[(2E,6E)-farnesyl]-L-cysteine + S-adenosyl-L-methionine = [protein]-C-terminal S-[(2E,6E)-farnesyl]-L-cysteine methyl ester + S-adenosyl-L-homocysteine</text>
        <dbReference type="Rhea" id="RHEA:21672"/>
        <dbReference type="Rhea" id="RHEA-COMP:12125"/>
        <dbReference type="Rhea" id="RHEA-COMP:12126"/>
        <dbReference type="ChEBI" id="CHEBI:57856"/>
        <dbReference type="ChEBI" id="CHEBI:59789"/>
        <dbReference type="ChEBI" id="CHEBI:90510"/>
        <dbReference type="ChEBI" id="CHEBI:90511"/>
        <dbReference type="EC" id="2.1.1.100"/>
    </reaction>
</comment>
<dbReference type="GO" id="GO:0032259">
    <property type="term" value="P:methylation"/>
    <property type="evidence" value="ECO:0007669"/>
    <property type="project" value="UniProtKB-KW"/>
</dbReference>
<name>A0A090N4Q8_OSTTA</name>
<evidence type="ECO:0000313" key="11">
    <source>
        <dbReference type="EMBL" id="CEG01135.1"/>
    </source>
</evidence>
<comment type="similarity">
    <text evidence="2 10">Belongs to the class VI-like SAM-binding methyltransferase superfamily. Isoprenylcysteine carboxyl methyltransferase family.</text>
</comment>
<proteinExistence type="inferred from homology"/>
<dbReference type="OrthoDB" id="422086at2759"/>
<keyword evidence="8 10" id="KW-1133">Transmembrane helix</keyword>
<protein>
    <recommendedName>
        <fullName evidence="3 10">Protein-S-isoprenylcysteine O-methyltransferase</fullName>
        <ecNumber evidence="3 10">2.1.1.100</ecNumber>
    </recommendedName>
</protein>
<dbReference type="PROSITE" id="PS51564">
    <property type="entry name" value="SAM_ICMT"/>
    <property type="match status" value="1"/>
</dbReference>
<evidence type="ECO:0000256" key="1">
    <source>
        <dbReference type="ARBA" id="ARBA00004141"/>
    </source>
</evidence>
<comment type="subcellular location">
    <subcellularLocation>
        <location evidence="10">Endoplasmic reticulum membrane</location>
        <topology evidence="10">Multi-pass membrane protein</topology>
    </subcellularLocation>
    <subcellularLocation>
        <location evidence="1">Membrane</location>
        <topology evidence="1">Multi-pass membrane protein</topology>
    </subcellularLocation>
</comment>
<evidence type="ECO:0000256" key="9">
    <source>
        <dbReference type="ARBA" id="ARBA00023136"/>
    </source>
</evidence>
<dbReference type="GO" id="GO:0004671">
    <property type="term" value="F:protein C-terminal S-isoprenylcysteine carboxyl O-methyltransferase activity"/>
    <property type="evidence" value="ECO:0007669"/>
    <property type="project" value="UniProtKB-EC"/>
</dbReference>
<dbReference type="RefSeq" id="XP_003075207.2">
    <property type="nucleotide sequence ID" value="XM_003075159.2"/>
</dbReference>
<dbReference type="PANTHER" id="PTHR12714:SF9">
    <property type="entry name" value="PROTEIN-S-ISOPRENYLCYSTEINE O-METHYLTRANSFERASE"/>
    <property type="match status" value="1"/>
</dbReference>
<evidence type="ECO:0000256" key="8">
    <source>
        <dbReference type="ARBA" id="ARBA00022989"/>
    </source>
</evidence>
<sequence length="198" mass="22913">MRALLPEPTPRVALWTFALFLLHFHLSEFILVVRFNPRSAGLRSLCLSRSYCVAMSLGVLEFYVEHAMLGELKERWTASAYGFGVFMCVFGEWLRKSAMITAGTSFTHEVQTSRRAAHVLVRDGVYAHARHPGYLGWFIWAVGTQVIMANAVSALAFAIVTWRFFKRRIAFEEMMLREMFPDYDVYAKRTRTWIPFIK</sequence>
<dbReference type="FunCoup" id="A0A090N4Q8">
    <property type="interactions" value="1229"/>
</dbReference>
<keyword evidence="7 10" id="KW-0812">Transmembrane</keyword>
<keyword evidence="5" id="KW-0808">Transferase</keyword>
<dbReference type="PANTHER" id="PTHR12714">
    <property type="entry name" value="PROTEIN-S ISOPRENYLCYSTEINE O-METHYLTRANSFERASE"/>
    <property type="match status" value="1"/>
</dbReference>
<dbReference type="Pfam" id="PF04140">
    <property type="entry name" value="ICMT"/>
    <property type="match status" value="1"/>
</dbReference>
<evidence type="ECO:0000256" key="6">
    <source>
        <dbReference type="ARBA" id="ARBA00022691"/>
    </source>
</evidence>
<evidence type="ECO:0000256" key="5">
    <source>
        <dbReference type="ARBA" id="ARBA00022679"/>
    </source>
</evidence>
<evidence type="ECO:0000256" key="10">
    <source>
        <dbReference type="RuleBase" id="RU362022"/>
    </source>
</evidence>
<reference evidence="12" key="1">
    <citation type="journal article" date="2006" name="Proc. Natl. Acad. Sci. U.S.A.">
        <title>Genome analysis of the smallest free-living eukaryote Ostreococcus tauri unveils many unique features.</title>
        <authorList>
            <person name="Derelle E."/>
            <person name="Ferraz C."/>
            <person name="Rombauts S."/>
            <person name="Rouze P."/>
            <person name="Worden A.Z."/>
            <person name="Robbens S."/>
            <person name="Partensky F."/>
            <person name="Degroeve S."/>
            <person name="Echeynie S."/>
            <person name="Cooke R."/>
            <person name="Saeys Y."/>
            <person name="Wuyts J."/>
            <person name="Jabbari K."/>
            <person name="Bowler C."/>
            <person name="Panaud O."/>
            <person name="Piegu B."/>
            <person name="Ball S.G."/>
            <person name="Ral J.-P."/>
            <person name="Bouget F.-Y."/>
            <person name="Piganeau G."/>
            <person name="De Baets B."/>
            <person name="Picard A."/>
            <person name="Delseny M."/>
            <person name="Demaille J."/>
            <person name="Van de Peer Y."/>
            <person name="Moreau H."/>
        </authorList>
    </citation>
    <scope>NUCLEOTIDE SEQUENCE [LARGE SCALE GENOMIC DNA]</scope>
    <source>
        <strain evidence="12">OTTH 0595 / CCAP 157/2 / RCC745</strain>
    </source>
</reference>
<reference evidence="11 12" key="2">
    <citation type="journal article" date="2014" name="BMC Genomics">
        <title>An improved genome of the model marine alga Ostreococcus tauri unfolds by assessing Illumina de novo assemblies.</title>
        <authorList>
            <person name="Blanc-Mathieu R."/>
            <person name="Verhelst B."/>
            <person name="Derelle E."/>
            <person name="Rombauts S."/>
            <person name="Bouget F.Y."/>
            <person name="Carre I."/>
            <person name="Chateau A."/>
            <person name="Eyre-Walker A."/>
            <person name="Grimsley N."/>
            <person name="Moreau H."/>
            <person name="Piegu B."/>
            <person name="Rivals E."/>
            <person name="Schackwitz W."/>
            <person name="Van de Peer Y."/>
            <person name="Piganeau G."/>
        </authorList>
    </citation>
    <scope>NUCLEOTIDE SEQUENCE [LARGE SCALE GENOMIC DNA]</scope>
    <source>
        <strain evidence="12">OTTH 0595 / CCAP 157/2 / RCC745</strain>
    </source>
</reference>
<evidence type="ECO:0000256" key="2">
    <source>
        <dbReference type="ARBA" id="ARBA00009140"/>
    </source>
</evidence>
<organism evidence="11 12">
    <name type="scientific">Ostreococcus tauri</name>
    <name type="common">Marine green alga</name>
    <dbReference type="NCBI Taxonomy" id="70448"/>
    <lineage>
        <taxon>Eukaryota</taxon>
        <taxon>Viridiplantae</taxon>
        <taxon>Chlorophyta</taxon>
        <taxon>Mamiellophyceae</taxon>
        <taxon>Mamiellales</taxon>
        <taxon>Bathycoccaceae</taxon>
        <taxon>Ostreococcus</taxon>
    </lineage>
</organism>
<accession>A0A090N4Q8</accession>
<gene>
    <name evidence="11" type="ORF">OT_ostta02g03660</name>
</gene>
<dbReference type="STRING" id="70448.A0A090N4Q8"/>
<keyword evidence="9 10" id="KW-0472">Membrane</keyword>
<dbReference type="Proteomes" id="UP000009170">
    <property type="component" value="Unassembled WGS sequence"/>
</dbReference>
<comment type="caution">
    <text evidence="11">The sequence shown here is derived from an EMBL/GenBank/DDBJ whole genome shotgun (WGS) entry which is preliminary data.</text>
</comment>
<dbReference type="GeneID" id="9836779"/>
<dbReference type="InterPro" id="IPR007269">
    <property type="entry name" value="ICMT_MeTrfase"/>
</dbReference>
<dbReference type="KEGG" id="ota:OT_ostta02g03660"/>
<comment type="cofactor">
    <cofactor evidence="10">
        <name>Zn(2+)</name>
        <dbReference type="ChEBI" id="CHEBI:29105"/>
    </cofactor>
    <text evidence="10">Divalent metal cations. Probably Zn(2+).</text>
</comment>
<evidence type="ECO:0000256" key="7">
    <source>
        <dbReference type="ARBA" id="ARBA00022692"/>
    </source>
</evidence>
<keyword evidence="12" id="KW-1185">Reference proteome</keyword>
<dbReference type="AlphaFoldDB" id="A0A090N4Q8"/>
<feature type="transmembrane region" description="Helical" evidence="10">
    <location>
        <begin position="12"/>
        <end position="35"/>
    </location>
</feature>
<dbReference type="InterPro" id="IPR025770">
    <property type="entry name" value="PPMT_MeTrfase"/>
</dbReference>
<dbReference type="EMBL" id="CAID01000002">
    <property type="protein sequence ID" value="CEG01135.1"/>
    <property type="molecule type" value="Genomic_DNA"/>
</dbReference>
<dbReference type="GO" id="GO:0005789">
    <property type="term" value="C:endoplasmic reticulum membrane"/>
    <property type="evidence" value="ECO:0007669"/>
    <property type="project" value="UniProtKB-SubCell"/>
</dbReference>
<keyword evidence="10" id="KW-0256">Endoplasmic reticulum</keyword>
<comment type="caution">
    <text evidence="10">Lacks conserved residue(s) required for the propagation of feature annotation.</text>
</comment>